<organism evidence="5 6">
    <name type="scientific">Potamilus streckersoni</name>
    <dbReference type="NCBI Taxonomy" id="2493646"/>
    <lineage>
        <taxon>Eukaryota</taxon>
        <taxon>Metazoa</taxon>
        <taxon>Spiralia</taxon>
        <taxon>Lophotrochozoa</taxon>
        <taxon>Mollusca</taxon>
        <taxon>Bivalvia</taxon>
        <taxon>Autobranchia</taxon>
        <taxon>Heteroconchia</taxon>
        <taxon>Palaeoheterodonta</taxon>
        <taxon>Unionida</taxon>
        <taxon>Unionoidea</taxon>
        <taxon>Unionidae</taxon>
        <taxon>Ambleminae</taxon>
        <taxon>Lampsilini</taxon>
        <taxon>Potamilus</taxon>
    </lineage>
</organism>
<name>A0AAE0THN5_9BIVA</name>
<comment type="caution">
    <text evidence="5">The sequence shown here is derived from an EMBL/GenBank/DDBJ whole genome shotgun (WGS) entry which is preliminary data.</text>
</comment>
<dbReference type="InterPro" id="IPR015919">
    <property type="entry name" value="Cadherin-like_sf"/>
</dbReference>
<feature type="signal peptide" evidence="3">
    <location>
        <begin position="1"/>
        <end position="28"/>
    </location>
</feature>
<reference evidence="5" key="1">
    <citation type="journal article" date="2021" name="Genome Biol. Evol.">
        <title>A High-Quality Reference Genome for a Parasitic Bivalve with Doubly Uniparental Inheritance (Bivalvia: Unionida).</title>
        <authorList>
            <person name="Smith C.H."/>
        </authorList>
    </citation>
    <scope>NUCLEOTIDE SEQUENCE</scope>
    <source>
        <strain evidence="5">CHS0354</strain>
    </source>
</reference>
<dbReference type="AlphaFoldDB" id="A0AAE0THN5"/>
<feature type="compositionally biased region" description="Polar residues" evidence="2">
    <location>
        <begin position="238"/>
        <end position="248"/>
    </location>
</feature>
<dbReference type="GO" id="GO:0005509">
    <property type="term" value="F:calcium ion binding"/>
    <property type="evidence" value="ECO:0007669"/>
    <property type="project" value="UniProtKB-UniRule"/>
</dbReference>
<evidence type="ECO:0000256" key="3">
    <source>
        <dbReference type="SAM" id="SignalP"/>
    </source>
</evidence>
<feature type="compositionally biased region" description="Basic and acidic residues" evidence="2">
    <location>
        <begin position="114"/>
        <end position="127"/>
    </location>
</feature>
<dbReference type="Proteomes" id="UP001195483">
    <property type="component" value="Unassembled WGS sequence"/>
</dbReference>
<reference evidence="5" key="3">
    <citation type="submission" date="2023-05" db="EMBL/GenBank/DDBJ databases">
        <authorList>
            <person name="Smith C.H."/>
        </authorList>
    </citation>
    <scope>NUCLEOTIDE SEQUENCE</scope>
    <source>
        <strain evidence="5">CHS0354</strain>
        <tissue evidence="5">Mantle</tissue>
    </source>
</reference>
<keyword evidence="3" id="KW-0732">Signal</keyword>
<evidence type="ECO:0000259" key="4">
    <source>
        <dbReference type="PROSITE" id="PS50268"/>
    </source>
</evidence>
<evidence type="ECO:0000313" key="6">
    <source>
        <dbReference type="Proteomes" id="UP001195483"/>
    </source>
</evidence>
<feature type="compositionally biased region" description="Basic and acidic residues" evidence="2">
    <location>
        <begin position="184"/>
        <end position="205"/>
    </location>
</feature>
<evidence type="ECO:0000256" key="1">
    <source>
        <dbReference type="PROSITE-ProRule" id="PRU00043"/>
    </source>
</evidence>
<dbReference type="CDD" id="cd11304">
    <property type="entry name" value="Cadherin_repeat"/>
    <property type="match status" value="1"/>
</dbReference>
<feature type="domain" description="Cadherin" evidence="4">
    <location>
        <begin position="48"/>
        <end position="152"/>
    </location>
</feature>
<keyword evidence="6" id="KW-1185">Reference proteome</keyword>
<keyword evidence="1" id="KW-0106">Calcium</keyword>
<protein>
    <recommendedName>
        <fullName evidence="4">Cadherin domain-containing protein</fullName>
    </recommendedName>
</protein>
<sequence length="309" mass="34525">MTSRQDILLMFIIWSVSFLVCTVRSVFGAAPVFTNLNSDGSSSIAKGETTASGTSIYTVSASDADGDTLTFTLVSPTTKFTLTMQTIYTSGTFDYEVAADRQYTLTLSVNPNEKERAGLSEDGDRVSNSKFKSNGKDSEVKPFDKSHPPPAVVALPFPNMRQPMTFENEVPLNNYPRRKSGSQAREKSKNRDPEKSLEEESRDGYFKQTSLEEPYRQPPSYWNTYSRQPLTAPMLPQQAPSTQVSSRQDIPGTPLPQEKQKYAVINRKFDGRAIDSVTGRLYEYNTKTNERQWVTTLDGKEVKLASESS</sequence>
<dbReference type="GO" id="GO:0016020">
    <property type="term" value="C:membrane"/>
    <property type="evidence" value="ECO:0007669"/>
    <property type="project" value="InterPro"/>
</dbReference>
<feature type="region of interest" description="Disordered" evidence="2">
    <location>
        <begin position="114"/>
        <end position="259"/>
    </location>
</feature>
<gene>
    <name evidence="5" type="ORF">CHS0354_008970</name>
</gene>
<evidence type="ECO:0000313" key="5">
    <source>
        <dbReference type="EMBL" id="KAK3610535.1"/>
    </source>
</evidence>
<dbReference type="Gene3D" id="2.60.40.60">
    <property type="entry name" value="Cadherins"/>
    <property type="match status" value="1"/>
</dbReference>
<dbReference type="GO" id="GO:0007156">
    <property type="term" value="P:homophilic cell adhesion via plasma membrane adhesion molecules"/>
    <property type="evidence" value="ECO:0007669"/>
    <property type="project" value="InterPro"/>
</dbReference>
<evidence type="ECO:0000256" key="2">
    <source>
        <dbReference type="SAM" id="MobiDB-lite"/>
    </source>
</evidence>
<dbReference type="PROSITE" id="PS50268">
    <property type="entry name" value="CADHERIN_2"/>
    <property type="match status" value="1"/>
</dbReference>
<feature type="compositionally biased region" description="Basic and acidic residues" evidence="2">
    <location>
        <begin position="134"/>
        <end position="147"/>
    </location>
</feature>
<accession>A0AAE0THN5</accession>
<proteinExistence type="predicted"/>
<reference evidence="5" key="2">
    <citation type="journal article" date="2021" name="Genome Biol. Evol.">
        <title>Developing a high-quality reference genome for a parasitic bivalve with doubly uniparental inheritance (Bivalvia: Unionida).</title>
        <authorList>
            <person name="Smith C.H."/>
        </authorList>
    </citation>
    <scope>NUCLEOTIDE SEQUENCE</scope>
    <source>
        <strain evidence="5">CHS0354</strain>
        <tissue evidence="5">Mantle</tissue>
    </source>
</reference>
<dbReference type="InterPro" id="IPR002126">
    <property type="entry name" value="Cadherin-like_dom"/>
</dbReference>
<dbReference type="SUPFAM" id="SSF49313">
    <property type="entry name" value="Cadherin-like"/>
    <property type="match status" value="1"/>
</dbReference>
<dbReference type="EMBL" id="JAEAOA010000587">
    <property type="protein sequence ID" value="KAK3610535.1"/>
    <property type="molecule type" value="Genomic_DNA"/>
</dbReference>
<feature type="chain" id="PRO_5041900337" description="Cadherin domain-containing protein" evidence="3">
    <location>
        <begin position="29"/>
        <end position="309"/>
    </location>
</feature>
<feature type="compositionally biased region" description="Polar residues" evidence="2">
    <location>
        <begin position="220"/>
        <end position="229"/>
    </location>
</feature>